<evidence type="ECO:0000256" key="2">
    <source>
        <dbReference type="ARBA" id="ARBA00023239"/>
    </source>
</evidence>
<proteinExistence type="inferred from homology"/>
<dbReference type="AlphaFoldDB" id="A0A918PB97"/>
<gene>
    <name evidence="4" type="ORF">GCM10011614_08110</name>
</gene>
<accession>A0A918PB97</accession>
<comment type="caution">
    <text evidence="4">The sequence shown here is derived from an EMBL/GenBank/DDBJ whole genome shotgun (WGS) entry which is preliminary data.</text>
</comment>
<dbReference type="Proteomes" id="UP000648075">
    <property type="component" value="Unassembled WGS sequence"/>
</dbReference>
<evidence type="ECO:0000313" key="4">
    <source>
        <dbReference type="EMBL" id="GGY95750.1"/>
    </source>
</evidence>
<dbReference type="GO" id="GO:0016829">
    <property type="term" value="F:lyase activity"/>
    <property type="evidence" value="ECO:0007669"/>
    <property type="project" value="UniProtKB-KW"/>
</dbReference>
<comment type="similarity">
    <text evidence="1 3">Belongs to the enoyl-CoA hydratase/isomerase family.</text>
</comment>
<sequence>MSFENIIYELEDNIATVTFNRPEAYNATTDGLYGELESLIPQLRDDPEVGVVILTGAGKGFCSGADLKNRRTDLNPLQLSARHRWILEGIMEPLYRLHKPTIAAVNGAAAGAGANIPLACDIVIASELAKFTQSFVKVGLVPDFGGLYFLQRAVGRARAKELAFTARTVDAAEALALGLVQKVVPHDQLLAEAKAMAKMILANAPTAVSMAKSFINKSEYATFDQMTEYEILGQTVAFISPDYMEGVTAFREKRKPAFSASPAQTDQSWR</sequence>
<protein>
    <submittedName>
        <fullName evidence="4">Enoyl-CoA hydratase</fullName>
    </submittedName>
</protein>
<name>A0A918PB97_9SPHN</name>
<dbReference type="InterPro" id="IPR029045">
    <property type="entry name" value="ClpP/crotonase-like_dom_sf"/>
</dbReference>
<dbReference type="Pfam" id="PF00378">
    <property type="entry name" value="ECH_1"/>
    <property type="match status" value="1"/>
</dbReference>
<dbReference type="EMBL" id="BMZA01000002">
    <property type="protein sequence ID" value="GGY95750.1"/>
    <property type="molecule type" value="Genomic_DNA"/>
</dbReference>
<dbReference type="Gene3D" id="3.90.226.10">
    <property type="entry name" value="2-enoyl-CoA Hydratase, Chain A, domain 1"/>
    <property type="match status" value="1"/>
</dbReference>
<dbReference type="PANTHER" id="PTHR11941:SF133">
    <property type="entry name" value="1,2-EPOXYPHENYLACETYL-COA ISOMERASE"/>
    <property type="match status" value="1"/>
</dbReference>
<dbReference type="PROSITE" id="PS00166">
    <property type="entry name" value="ENOYL_COA_HYDRATASE"/>
    <property type="match status" value="1"/>
</dbReference>
<dbReference type="SUPFAM" id="SSF52096">
    <property type="entry name" value="ClpP/crotonase"/>
    <property type="match status" value="1"/>
</dbReference>
<dbReference type="RefSeq" id="WP_229813744.1">
    <property type="nucleotide sequence ID" value="NZ_BMZA01000002.1"/>
</dbReference>
<organism evidence="4 5">
    <name type="scientific">Novosphingobium colocasiae</name>
    <dbReference type="NCBI Taxonomy" id="1256513"/>
    <lineage>
        <taxon>Bacteria</taxon>
        <taxon>Pseudomonadati</taxon>
        <taxon>Pseudomonadota</taxon>
        <taxon>Alphaproteobacteria</taxon>
        <taxon>Sphingomonadales</taxon>
        <taxon>Sphingomonadaceae</taxon>
        <taxon>Novosphingobium</taxon>
    </lineage>
</organism>
<dbReference type="InterPro" id="IPR014748">
    <property type="entry name" value="Enoyl-CoA_hydra_C"/>
</dbReference>
<dbReference type="InterPro" id="IPR001753">
    <property type="entry name" value="Enoyl-CoA_hydra/iso"/>
</dbReference>
<keyword evidence="2" id="KW-0456">Lyase</keyword>
<keyword evidence="5" id="KW-1185">Reference proteome</keyword>
<evidence type="ECO:0000256" key="1">
    <source>
        <dbReference type="ARBA" id="ARBA00005254"/>
    </source>
</evidence>
<dbReference type="PANTHER" id="PTHR11941">
    <property type="entry name" value="ENOYL-COA HYDRATASE-RELATED"/>
    <property type="match status" value="1"/>
</dbReference>
<reference evidence="4" key="2">
    <citation type="submission" date="2020-09" db="EMBL/GenBank/DDBJ databases">
        <authorList>
            <person name="Sun Q."/>
            <person name="Kim S."/>
        </authorList>
    </citation>
    <scope>NUCLEOTIDE SEQUENCE</scope>
    <source>
        <strain evidence="4">KCTC 32255</strain>
    </source>
</reference>
<dbReference type="InterPro" id="IPR018376">
    <property type="entry name" value="Enoyl-CoA_hyd/isom_CS"/>
</dbReference>
<dbReference type="GO" id="GO:0006635">
    <property type="term" value="P:fatty acid beta-oxidation"/>
    <property type="evidence" value="ECO:0007669"/>
    <property type="project" value="TreeGrafter"/>
</dbReference>
<evidence type="ECO:0000313" key="5">
    <source>
        <dbReference type="Proteomes" id="UP000648075"/>
    </source>
</evidence>
<dbReference type="CDD" id="cd06558">
    <property type="entry name" value="crotonase-like"/>
    <property type="match status" value="1"/>
</dbReference>
<dbReference type="Gene3D" id="1.10.12.10">
    <property type="entry name" value="Lyase 2-enoyl-coa Hydratase, Chain A, domain 2"/>
    <property type="match status" value="1"/>
</dbReference>
<evidence type="ECO:0000256" key="3">
    <source>
        <dbReference type="RuleBase" id="RU003707"/>
    </source>
</evidence>
<reference evidence="4" key="1">
    <citation type="journal article" date="2014" name="Int. J. Syst. Evol. Microbiol.">
        <title>Complete genome sequence of Corynebacterium casei LMG S-19264T (=DSM 44701T), isolated from a smear-ripened cheese.</title>
        <authorList>
            <consortium name="US DOE Joint Genome Institute (JGI-PGF)"/>
            <person name="Walter F."/>
            <person name="Albersmeier A."/>
            <person name="Kalinowski J."/>
            <person name="Ruckert C."/>
        </authorList>
    </citation>
    <scope>NUCLEOTIDE SEQUENCE</scope>
    <source>
        <strain evidence="4">KCTC 32255</strain>
    </source>
</reference>